<dbReference type="OrthoDB" id="6155329at2759"/>
<dbReference type="Gene3D" id="2.40.70.10">
    <property type="entry name" value="Acid Proteases"/>
    <property type="match status" value="1"/>
</dbReference>
<proteinExistence type="predicted"/>
<gene>
    <name evidence="3" type="ORF">MGAL_10B014081</name>
</gene>
<dbReference type="Proteomes" id="UP000596742">
    <property type="component" value="Unassembled WGS sequence"/>
</dbReference>
<keyword evidence="4" id="KW-1185">Reference proteome</keyword>
<feature type="compositionally biased region" description="Basic and acidic residues" evidence="1">
    <location>
        <begin position="288"/>
        <end position="300"/>
    </location>
</feature>
<dbReference type="CDD" id="cd00303">
    <property type="entry name" value="retropepsin_like"/>
    <property type="match status" value="1"/>
</dbReference>
<comment type="caution">
    <text evidence="3">The sequence shown here is derived from an EMBL/GenBank/DDBJ whole genome shotgun (WGS) entry which is preliminary data.</text>
</comment>
<dbReference type="PANTHER" id="PTHR22954">
    <property type="entry name" value="RETROVIRAL PROTEASE-RELATED"/>
    <property type="match status" value="1"/>
</dbReference>
<feature type="domain" description="DUF1758" evidence="2">
    <location>
        <begin position="414"/>
        <end position="479"/>
    </location>
</feature>
<dbReference type="InterPro" id="IPR021109">
    <property type="entry name" value="Peptidase_aspartic_dom_sf"/>
</dbReference>
<dbReference type="Pfam" id="PF03564">
    <property type="entry name" value="DUF1759"/>
    <property type="match status" value="1"/>
</dbReference>
<protein>
    <recommendedName>
        <fullName evidence="2">DUF1758 domain-containing protein</fullName>
    </recommendedName>
</protein>
<dbReference type="EMBL" id="UYJE01006859">
    <property type="protein sequence ID" value="VDI49641.1"/>
    <property type="molecule type" value="Genomic_DNA"/>
</dbReference>
<organism evidence="3 4">
    <name type="scientific">Mytilus galloprovincialis</name>
    <name type="common">Mediterranean mussel</name>
    <dbReference type="NCBI Taxonomy" id="29158"/>
    <lineage>
        <taxon>Eukaryota</taxon>
        <taxon>Metazoa</taxon>
        <taxon>Spiralia</taxon>
        <taxon>Lophotrochozoa</taxon>
        <taxon>Mollusca</taxon>
        <taxon>Bivalvia</taxon>
        <taxon>Autobranchia</taxon>
        <taxon>Pteriomorphia</taxon>
        <taxon>Mytilida</taxon>
        <taxon>Mytiloidea</taxon>
        <taxon>Mytilidae</taxon>
        <taxon>Mytilinae</taxon>
        <taxon>Mytilus</taxon>
    </lineage>
</organism>
<feature type="compositionally biased region" description="Polar residues" evidence="1">
    <location>
        <begin position="324"/>
        <end position="342"/>
    </location>
</feature>
<dbReference type="PANTHER" id="PTHR22954:SF3">
    <property type="entry name" value="PROTEIN CBG08539"/>
    <property type="match status" value="1"/>
</dbReference>
<reference evidence="3" key="1">
    <citation type="submission" date="2018-11" db="EMBL/GenBank/DDBJ databases">
        <authorList>
            <person name="Alioto T."/>
            <person name="Alioto T."/>
        </authorList>
    </citation>
    <scope>NUCLEOTIDE SEQUENCE</scope>
</reference>
<dbReference type="Pfam" id="PF05585">
    <property type="entry name" value="DUF1758"/>
    <property type="match status" value="1"/>
</dbReference>
<dbReference type="InterPro" id="IPR008737">
    <property type="entry name" value="DUF1758"/>
</dbReference>
<dbReference type="AlphaFoldDB" id="A0A8B6FL34"/>
<evidence type="ECO:0000256" key="1">
    <source>
        <dbReference type="SAM" id="MobiDB-lite"/>
    </source>
</evidence>
<evidence type="ECO:0000313" key="3">
    <source>
        <dbReference type="EMBL" id="VDI49641.1"/>
    </source>
</evidence>
<evidence type="ECO:0000259" key="2">
    <source>
        <dbReference type="Pfam" id="PF05585"/>
    </source>
</evidence>
<dbReference type="InterPro" id="IPR005312">
    <property type="entry name" value="DUF1759"/>
</dbReference>
<evidence type="ECO:0000313" key="4">
    <source>
        <dbReference type="Proteomes" id="UP000596742"/>
    </source>
</evidence>
<feature type="non-terminal residue" evidence="3">
    <location>
        <position position="1"/>
    </location>
</feature>
<feature type="region of interest" description="Disordered" evidence="1">
    <location>
        <begin position="288"/>
        <end position="342"/>
    </location>
</feature>
<accession>A0A8B6FL34</accession>
<feature type="compositionally biased region" description="Low complexity" evidence="1">
    <location>
        <begin position="301"/>
        <end position="315"/>
    </location>
</feature>
<name>A0A8B6FL34_MYTGA</name>
<sequence length="520" mass="59188">MPASSYLKGVRTRYRNCLQVEIKSGLSILQTEVPLPEHQQYVFKSSKCVEKLKLYVNKLEVQSSKVADALGEEETEEIEKVVEEDCQLCSAATDCYLELEQYKERQQMKENDESSVKLPKIDIISFYGDKIKWIEFWDSFESTIHKNKKLSKVEKFNYLKSKIGGEAKQAISGLNLSNDNYEVAVSILQERFGNIQVVIDLHYNEMINLESASNKTSSLRKFMDTLNRHLRSLEVLKQNVSQDIFVSMVKSKLPEEVLLQLEIQKESQEKWTVMSLCDKLRDYVVAREKSDKKETPKERSNGASNGSSNRAFNGGQTFRPKNKPWQTKNSRYQNGNRNGQLVNSAEALVATTDSKPKEYNGNVNEECVNGINLDSYSDEGCEVVHENVFISSSEMVLMQTAKTKIGNPTNSMQQETRILFDSGSQRTYISQKLANKLKLKGEKEEEIKLITFGSDKPKIVKTSSTKLNIKLNNGKFFSIVANIVPVISGSIQRKRIDISSVEHLKHFVKDVELADDIPLR</sequence>